<dbReference type="PANTHER" id="PTHR43651">
    <property type="entry name" value="1,4-ALPHA-GLUCAN-BRANCHING ENZYME"/>
    <property type="match status" value="1"/>
</dbReference>
<reference evidence="13" key="2">
    <citation type="submission" date="2020-09" db="EMBL/GenBank/DDBJ databases">
        <authorList>
            <person name="Sun Q."/>
            <person name="Sedlacek I."/>
        </authorList>
    </citation>
    <scope>NUCLEOTIDE SEQUENCE</scope>
    <source>
        <strain evidence="13">CCM 7664</strain>
    </source>
</reference>
<name>A0A8J3AYA9_9BURK</name>
<dbReference type="PANTHER" id="PTHR43651:SF3">
    <property type="entry name" value="1,4-ALPHA-GLUCAN-BRANCHING ENZYME"/>
    <property type="match status" value="1"/>
</dbReference>
<evidence type="ECO:0000256" key="1">
    <source>
        <dbReference type="ARBA" id="ARBA00000826"/>
    </source>
</evidence>
<comment type="catalytic activity">
    <reaction evidence="1 10">
        <text>Transfers a segment of a (1-&gt;4)-alpha-D-glucan chain to a primary hydroxy group in a similar glucan chain.</text>
        <dbReference type="EC" id="2.4.1.18"/>
    </reaction>
</comment>
<feature type="active site" description="Proton donor" evidence="10 11">
    <location>
        <position position="491"/>
    </location>
</feature>
<dbReference type="UniPathway" id="UPA00164"/>
<dbReference type="Proteomes" id="UP000627205">
    <property type="component" value="Unassembled WGS sequence"/>
</dbReference>
<organism evidence="13 14">
    <name type="scientific">Oxalicibacterium solurbis</name>
    <dbReference type="NCBI Taxonomy" id="69280"/>
    <lineage>
        <taxon>Bacteria</taxon>
        <taxon>Pseudomonadati</taxon>
        <taxon>Pseudomonadota</taxon>
        <taxon>Betaproteobacteria</taxon>
        <taxon>Burkholderiales</taxon>
        <taxon>Oxalobacteraceae</taxon>
        <taxon>Oxalicibacterium</taxon>
    </lineage>
</organism>
<dbReference type="InterPro" id="IPR013783">
    <property type="entry name" value="Ig-like_fold"/>
</dbReference>
<dbReference type="InterPro" id="IPR006048">
    <property type="entry name" value="A-amylase/branching_C"/>
</dbReference>
<reference evidence="13" key="1">
    <citation type="journal article" date="2014" name="Int. J. Syst. Evol. Microbiol.">
        <title>Complete genome sequence of Corynebacterium casei LMG S-19264T (=DSM 44701T), isolated from a smear-ripened cheese.</title>
        <authorList>
            <consortium name="US DOE Joint Genome Institute (JGI-PGF)"/>
            <person name="Walter F."/>
            <person name="Albersmeier A."/>
            <person name="Kalinowski J."/>
            <person name="Ruckert C."/>
        </authorList>
    </citation>
    <scope>NUCLEOTIDE SEQUENCE</scope>
    <source>
        <strain evidence="13">CCM 7664</strain>
    </source>
</reference>
<accession>A0A8J3AYA9</accession>
<dbReference type="NCBIfam" id="NF008967">
    <property type="entry name" value="PRK12313.1"/>
    <property type="match status" value="1"/>
</dbReference>
<evidence type="ECO:0000256" key="11">
    <source>
        <dbReference type="PIRSR" id="PIRSR000463-1"/>
    </source>
</evidence>
<proteinExistence type="inferred from homology"/>
<dbReference type="Gene3D" id="2.60.40.10">
    <property type="entry name" value="Immunoglobulins"/>
    <property type="match status" value="1"/>
</dbReference>
<comment type="pathway">
    <text evidence="3 10">Glycan biosynthesis; glycogen biosynthesis.</text>
</comment>
<dbReference type="InterPro" id="IPR004193">
    <property type="entry name" value="Glyco_hydro_13_N"/>
</dbReference>
<dbReference type="GO" id="GO:0004553">
    <property type="term" value="F:hydrolase activity, hydrolyzing O-glycosyl compounds"/>
    <property type="evidence" value="ECO:0007669"/>
    <property type="project" value="InterPro"/>
</dbReference>
<dbReference type="Pfam" id="PF02806">
    <property type="entry name" value="Alpha-amylase_C"/>
    <property type="match status" value="1"/>
</dbReference>
<keyword evidence="7 10" id="KW-0808">Transferase</keyword>
<evidence type="ECO:0000256" key="6">
    <source>
        <dbReference type="ARBA" id="ARBA00022676"/>
    </source>
</evidence>
<dbReference type="FunFam" id="2.60.40.10:FF:000169">
    <property type="entry name" value="1,4-alpha-glucan branching enzyme GlgB"/>
    <property type="match status" value="1"/>
</dbReference>
<keyword evidence="9 10" id="KW-0119">Carbohydrate metabolism</keyword>
<dbReference type="EC" id="2.4.1.18" evidence="10"/>
<comment type="function">
    <text evidence="2 10">Catalyzes the formation of the alpha-1,6-glucosidic linkages in glycogen by scission of a 1,4-alpha-linked oligosaccharide from growing alpha-1,4-glucan chains and the subsequent attachment of the oligosaccharide to the alpha-1,6 position.</text>
</comment>
<dbReference type="CDD" id="cd11322">
    <property type="entry name" value="AmyAc_Glg_BE"/>
    <property type="match status" value="1"/>
</dbReference>
<evidence type="ECO:0000313" key="13">
    <source>
        <dbReference type="EMBL" id="GGI55585.1"/>
    </source>
</evidence>
<dbReference type="SUPFAM" id="SSF51011">
    <property type="entry name" value="Glycosyl hydrolase domain"/>
    <property type="match status" value="1"/>
</dbReference>
<dbReference type="Pfam" id="PF02922">
    <property type="entry name" value="CBM_48"/>
    <property type="match status" value="1"/>
</dbReference>
<evidence type="ECO:0000256" key="5">
    <source>
        <dbReference type="ARBA" id="ARBA00022600"/>
    </source>
</evidence>
<evidence type="ECO:0000256" key="3">
    <source>
        <dbReference type="ARBA" id="ARBA00004964"/>
    </source>
</evidence>
<dbReference type="InterPro" id="IPR044143">
    <property type="entry name" value="GlgB_N_E_set_prok"/>
</dbReference>
<comment type="subunit">
    <text evidence="10">Monomer.</text>
</comment>
<dbReference type="GO" id="GO:0043169">
    <property type="term" value="F:cation binding"/>
    <property type="evidence" value="ECO:0007669"/>
    <property type="project" value="InterPro"/>
</dbReference>
<feature type="active site" description="Nucleophile" evidence="10 11">
    <location>
        <position position="438"/>
    </location>
</feature>
<dbReference type="FunFam" id="2.60.40.1180:FF:000002">
    <property type="entry name" value="1,4-alpha-glucan branching enzyme GlgB"/>
    <property type="match status" value="1"/>
</dbReference>
<dbReference type="InterPro" id="IPR037439">
    <property type="entry name" value="Branching_enzy"/>
</dbReference>
<evidence type="ECO:0000256" key="4">
    <source>
        <dbReference type="ARBA" id="ARBA00009000"/>
    </source>
</evidence>
<feature type="domain" description="Glycosyl hydrolase family 13 catalytic" evidence="12">
    <location>
        <begin position="279"/>
        <end position="658"/>
    </location>
</feature>
<dbReference type="GO" id="GO:0005829">
    <property type="term" value="C:cytosol"/>
    <property type="evidence" value="ECO:0007669"/>
    <property type="project" value="TreeGrafter"/>
</dbReference>
<dbReference type="InterPro" id="IPR006047">
    <property type="entry name" value="GH13_cat_dom"/>
</dbReference>
<evidence type="ECO:0000313" key="14">
    <source>
        <dbReference type="Proteomes" id="UP000627205"/>
    </source>
</evidence>
<dbReference type="InterPro" id="IPR014756">
    <property type="entry name" value="Ig_E-set"/>
</dbReference>
<evidence type="ECO:0000259" key="12">
    <source>
        <dbReference type="SMART" id="SM00642"/>
    </source>
</evidence>
<evidence type="ECO:0000256" key="2">
    <source>
        <dbReference type="ARBA" id="ARBA00002953"/>
    </source>
</evidence>
<keyword evidence="14" id="KW-1185">Reference proteome</keyword>
<comment type="similarity">
    <text evidence="4 10">Belongs to the glycosyl hydrolase 13 family. GlgB subfamily.</text>
</comment>
<dbReference type="GO" id="GO:0005978">
    <property type="term" value="P:glycogen biosynthetic process"/>
    <property type="evidence" value="ECO:0007669"/>
    <property type="project" value="UniProtKB-UniRule"/>
</dbReference>
<dbReference type="SUPFAM" id="SSF51445">
    <property type="entry name" value="(Trans)glycosidases"/>
    <property type="match status" value="1"/>
</dbReference>
<keyword evidence="6 10" id="KW-0328">Glycosyltransferase</keyword>
<keyword evidence="8 10" id="KW-0320">Glycogen biosynthesis</keyword>
<gene>
    <name evidence="13" type="primary">glgB1</name>
    <name evidence="10" type="synonym">glgB</name>
    <name evidence="13" type="ORF">GCM10011430_27590</name>
</gene>
<dbReference type="NCBIfam" id="TIGR01515">
    <property type="entry name" value="branching_enzym"/>
    <property type="match status" value="1"/>
</dbReference>
<evidence type="ECO:0000256" key="9">
    <source>
        <dbReference type="ARBA" id="ARBA00023277"/>
    </source>
</evidence>
<dbReference type="EMBL" id="BMDP01000004">
    <property type="protein sequence ID" value="GGI55585.1"/>
    <property type="molecule type" value="Genomic_DNA"/>
</dbReference>
<dbReference type="HAMAP" id="MF_00685">
    <property type="entry name" value="GlgB"/>
    <property type="match status" value="1"/>
</dbReference>
<dbReference type="CDD" id="cd02855">
    <property type="entry name" value="E_set_GBE_prok_N"/>
    <property type="match status" value="1"/>
</dbReference>
<dbReference type="InterPro" id="IPR054169">
    <property type="entry name" value="GlgB_N"/>
</dbReference>
<dbReference type="Gene3D" id="3.20.20.80">
    <property type="entry name" value="Glycosidases"/>
    <property type="match status" value="1"/>
</dbReference>
<dbReference type="SMART" id="SM00642">
    <property type="entry name" value="Aamy"/>
    <property type="match status" value="1"/>
</dbReference>
<evidence type="ECO:0000256" key="10">
    <source>
        <dbReference type="HAMAP-Rule" id="MF_00685"/>
    </source>
</evidence>
<keyword evidence="5 10" id="KW-0321">Glycogen metabolism</keyword>
<dbReference type="GO" id="GO:0003844">
    <property type="term" value="F:1,4-alpha-glucan branching enzyme activity"/>
    <property type="evidence" value="ECO:0007669"/>
    <property type="project" value="UniProtKB-UniRule"/>
</dbReference>
<dbReference type="Pfam" id="PF22019">
    <property type="entry name" value="GlgB_N"/>
    <property type="match status" value="1"/>
</dbReference>
<dbReference type="Gene3D" id="2.60.40.1180">
    <property type="entry name" value="Golgi alpha-mannosidase II"/>
    <property type="match status" value="1"/>
</dbReference>
<dbReference type="AlphaFoldDB" id="A0A8J3AYA9"/>
<comment type="caution">
    <text evidence="13">The sequence shown here is derived from an EMBL/GenBank/DDBJ whole genome shotgun (WGS) entry which is preliminary data.</text>
</comment>
<dbReference type="InterPro" id="IPR017853">
    <property type="entry name" value="GH"/>
</dbReference>
<evidence type="ECO:0000256" key="8">
    <source>
        <dbReference type="ARBA" id="ARBA00023056"/>
    </source>
</evidence>
<dbReference type="SUPFAM" id="SSF81296">
    <property type="entry name" value="E set domains"/>
    <property type="match status" value="2"/>
</dbReference>
<dbReference type="InterPro" id="IPR006407">
    <property type="entry name" value="GlgB"/>
</dbReference>
<protein>
    <recommendedName>
        <fullName evidence="10">1,4-alpha-glucan branching enzyme GlgB</fullName>
        <ecNumber evidence="10">2.4.1.18</ecNumber>
    </recommendedName>
    <alternativeName>
        <fullName evidence="10">1,4-alpha-D-glucan:1,4-alpha-D-glucan 6-glucosyl-transferase</fullName>
    </alternativeName>
    <alternativeName>
        <fullName evidence="10">Alpha-(1-&gt;4)-glucan branching enzyme</fullName>
    </alternativeName>
    <alternativeName>
        <fullName evidence="10">Glycogen branching enzyme</fullName>
        <shortName evidence="10">BE</shortName>
    </alternativeName>
</protein>
<evidence type="ECO:0000256" key="7">
    <source>
        <dbReference type="ARBA" id="ARBA00022679"/>
    </source>
</evidence>
<dbReference type="PIRSF" id="PIRSF000463">
    <property type="entry name" value="GlgB"/>
    <property type="match status" value="1"/>
</dbReference>
<dbReference type="InterPro" id="IPR013780">
    <property type="entry name" value="Glyco_hydro_b"/>
</dbReference>
<dbReference type="FunFam" id="3.20.20.80:FF:000003">
    <property type="entry name" value="1,4-alpha-glucan branching enzyme GlgB"/>
    <property type="match status" value="1"/>
</dbReference>
<dbReference type="NCBIfam" id="NF003811">
    <property type="entry name" value="PRK05402.1"/>
    <property type="match status" value="1"/>
</dbReference>
<sequence>MKMSDASFNISLAAPTAVSAARDTRAASASDDAVLATTQGRLADPFAFLGPHRSGDVIEVRSYQPGAIAVRLQTKNGCHALEQIADTGVFVGTLSKDANEIPSYTLQTDWPHADGDTTTFETEDPYVFGLLLGELDLHLIAEGRHRELGRCLGALPMTIDGVAGTRFAVWAPNAQRVSVVGDFNAWDGRRHPMRLRAPAGVWEIFIPRLMPGERYKYELLDAHGRVLPLKADPVARATELPPSTASVIAPATPFRWSDEAWMKTRTELPSLSAPLSIYEVHAGSWLRVPEEEGRSLDWHELGDRLIPYALEMGFTHLEFLPIMEHPFAGSWGYQPLSQFAPSARFGTPAAFANFVDRCHNAGLGVILDWVPAHFPSDAHGLAHFDGSALYEHADPREGFHQDWNTLIYNLGRNEVRGFLIASALEWLEHFHVDGLRVDAVASMLYRDYSRKEGEWVPNIHGGRENLESVAFLKELNDTIAARCPGALMIAEESTAWPGVTAPVKNDGLGFTYKWNMGWMHDTLRYIGHDPIHRRHHHHDMTFGMVYAYSEHFVLPISHDEVVHGKGSLYGKMPGDDWQKLANLRAYLGFMWTHPGKKLLFMGCEFGQLGEWNHDASPEWHLLDDPRHRGAQRLVRDLNRLYVEEPALHESDGEPAGFRWLVGDDAAHSVYAFLRLSANAAPMLIVVNMTPVPRSGYRIGLPDLSNASIDTATSDVREAPAWEEVLNTDAAVYGGSNLGNEGRVIVTDQPAHGHSHSVVLTLPPLSTLVFRKHA</sequence>